<feature type="compositionally biased region" description="Basic and acidic residues" evidence="5">
    <location>
        <begin position="89"/>
        <end position="115"/>
    </location>
</feature>
<protein>
    <submittedName>
        <fullName evidence="7">Uncharacterized protein</fullName>
    </submittedName>
</protein>
<dbReference type="PANTHER" id="PTHR23170">
    <property type="entry name" value="NY-REN-58 ANTIGEN"/>
    <property type="match status" value="1"/>
</dbReference>
<evidence type="ECO:0000256" key="1">
    <source>
        <dbReference type="ARBA" id="ARBA00004300"/>
    </source>
</evidence>
<reference evidence="7 8" key="1">
    <citation type="submission" date="2021-06" db="EMBL/GenBank/DDBJ databases">
        <authorList>
            <person name="Palmer J.M."/>
        </authorList>
    </citation>
    <scope>NUCLEOTIDE SEQUENCE [LARGE SCALE GENOMIC DNA]</scope>
    <source>
        <strain evidence="7 8">GA_2019</strain>
        <tissue evidence="7">Muscle</tissue>
    </source>
</reference>
<keyword evidence="3" id="KW-0175">Coiled coil</keyword>
<organism evidence="7 8">
    <name type="scientific">Goodea atripinnis</name>
    <dbReference type="NCBI Taxonomy" id="208336"/>
    <lineage>
        <taxon>Eukaryota</taxon>
        <taxon>Metazoa</taxon>
        <taxon>Chordata</taxon>
        <taxon>Craniata</taxon>
        <taxon>Vertebrata</taxon>
        <taxon>Euteleostomi</taxon>
        <taxon>Actinopterygii</taxon>
        <taxon>Neopterygii</taxon>
        <taxon>Teleostei</taxon>
        <taxon>Neoteleostei</taxon>
        <taxon>Acanthomorphata</taxon>
        <taxon>Ovalentaria</taxon>
        <taxon>Atherinomorphae</taxon>
        <taxon>Cyprinodontiformes</taxon>
        <taxon>Goodeidae</taxon>
        <taxon>Goodea</taxon>
    </lineage>
</organism>
<name>A0ABV0NYT1_9TELE</name>
<comment type="subcellular location">
    <subcellularLocation>
        <location evidence="1">Cytoplasm</location>
        <location evidence="1">Cytoskeleton</location>
        <location evidence="1">Microtubule organizing center</location>
        <location evidence="1">Centrosome</location>
    </subcellularLocation>
</comment>
<evidence type="ECO:0000256" key="3">
    <source>
        <dbReference type="ARBA" id="ARBA00023054"/>
    </source>
</evidence>
<evidence type="ECO:0000313" key="8">
    <source>
        <dbReference type="Proteomes" id="UP001476798"/>
    </source>
</evidence>
<feature type="chain" id="PRO_5047339621" evidence="6">
    <location>
        <begin position="18"/>
        <end position="194"/>
    </location>
</feature>
<dbReference type="PANTHER" id="PTHR23170:SF3">
    <property type="entry name" value="LEUCINE-RICH REPEAT-CONTAINING PROTEIN 45"/>
    <property type="match status" value="1"/>
</dbReference>
<evidence type="ECO:0000313" key="7">
    <source>
        <dbReference type="EMBL" id="MEQ2176542.1"/>
    </source>
</evidence>
<gene>
    <name evidence="7" type="ORF">GOODEAATRI_029041</name>
</gene>
<keyword evidence="6" id="KW-0732">Signal</keyword>
<accession>A0ABV0NYT1</accession>
<keyword evidence="4" id="KW-0206">Cytoskeleton</keyword>
<evidence type="ECO:0000256" key="2">
    <source>
        <dbReference type="ARBA" id="ARBA00022490"/>
    </source>
</evidence>
<dbReference type="EMBL" id="JAHRIO010054161">
    <property type="protein sequence ID" value="MEQ2176542.1"/>
    <property type="molecule type" value="Genomic_DNA"/>
</dbReference>
<keyword evidence="2" id="KW-0963">Cytoplasm</keyword>
<dbReference type="Proteomes" id="UP001476798">
    <property type="component" value="Unassembled WGS sequence"/>
</dbReference>
<evidence type="ECO:0000256" key="5">
    <source>
        <dbReference type="SAM" id="MobiDB-lite"/>
    </source>
</evidence>
<sequence>MTLIVLTVLQFFSLMETIDRQKEEMGRSSRYDMFTSSDVRSTSAQIAQLQEALNERKSAINSLAAKLQMTEAALALSEQKTQSTGDLLSRMEAEREEQKEQQSRLRKKQEEELSRTKAASVTGWAQAEEELGKVRAQMRLKEAMQLHCSQQKQAISELQAKNSHQSIEMDGLRRWIEELQQVNTQQLLLIHPSC</sequence>
<proteinExistence type="predicted"/>
<feature type="signal peptide" evidence="6">
    <location>
        <begin position="1"/>
        <end position="17"/>
    </location>
</feature>
<evidence type="ECO:0000256" key="4">
    <source>
        <dbReference type="ARBA" id="ARBA00023212"/>
    </source>
</evidence>
<evidence type="ECO:0000256" key="6">
    <source>
        <dbReference type="SAM" id="SignalP"/>
    </source>
</evidence>
<keyword evidence="8" id="KW-1185">Reference proteome</keyword>
<comment type="caution">
    <text evidence="7">The sequence shown here is derived from an EMBL/GenBank/DDBJ whole genome shotgun (WGS) entry which is preliminary data.</text>
</comment>
<dbReference type="InterPro" id="IPR052116">
    <property type="entry name" value="Centro_Cilium_Assembly"/>
</dbReference>
<feature type="region of interest" description="Disordered" evidence="5">
    <location>
        <begin position="78"/>
        <end position="122"/>
    </location>
</feature>